<keyword evidence="13 17" id="KW-0472">Membrane</keyword>
<dbReference type="EC" id="2.7.10.2" evidence="4"/>
<reference evidence="21" key="1">
    <citation type="submission" date="2020-01" db="EMBL/GenBank/DDBJ databases">
        <authorList>
            <person name="Meier V. D."/>
            <person name="Meier V D."/>
        </authorList>
    </citation>
    <scope>NUCLEOTIDE SEQUENCE</scope>
    <source>
        <strain evidence="21">HLG_WM_MAG_04</strain>
    </source>
</reference>
<dbReference type="GO" id="GO:0005524">
    <property type="term" value="F:ATP binding"/>
    <property type="evidence" value="ECO:0007669"/>
    <property type="project" value="UniProtKB-KW"/>
</dbReference>
<keyword evidence="7" id="KW-0808">Transferase</keyword>
<comment type="catalytic activity">
    <reaction evidence="15">
        <text>L-tyrosyl-[protein] + ATP = O-phospho-L-tyrosyl-[protein] + ADP + H(+)</text>
        <dbReference type="Rhea" id="RHEA:10596"/>
        <dbReference type="Rhea" id="RHEA-COMP:10136"/>
        <dbReference type="Rhea" id="RHEA-COMP:20101"/>
        <dbReference type="ChEBI" id="CHEBI:15378"/>
        <dbReference type="ChEBI" id="CHEBI:30616"/>
        <dbReference type="ChEBI" id="CHEBI:46858"/>
        <dbReference type="ChEBI" id="CHEBI:61978"/>
        <dbReference type="ChEBI" id="CHEBI:456216"/>
        <dbReference type="EC" id="2.7.10.2"/>
    </reaction>
</comment>
<dbReference type="Gene3D" id="3.40.50.300">
    <property type="entry name" value="P-loop containing nucleotide triphosphate hydrolases"/>
    <property type="match status" value="1"/>
</dbReference>
<evidence type="ECO:0000256" key="5">
    <source>
        <dbReference type="ARBA" id="ARBA00022475"/>
    </source>
</evidence>
<keyword evidence="8 17" id="KW-0812">Transmembrane</keyword>
<dbReference type="InterPro" id="IPR032807">
    <property type="entry name" value="GNVR"/>
</dbReference>
<dbReference type="InterPro" id="IPR003856">
    <property type="entry name" value="LPS_length_determ_N"/>
</dbReference>
<dbReference type="PANTHER" id="PTHR32309:SF13">
    <property type="entry name" value="FERRIC ENTEROBACTIN TRANSPORT PROTEIN FEPE"/>
    <property type="match status" value="1"/>
</dbReference>
<protein>
    <recommendedName>
        <fullName evidence="4">non-specific protein-tyrosine kinase</fullName>
        <ecNumber evidence="4">2.7.10.2</ecNumber>
    </recommendedName>
</protein>
<sequence>MQTTQTSSINDENYIIELFKTVLPYKWSILFITILTFALANLYLYFISPTYQSNAIIKVKVNQQLKTTDLLRDSINSTSTVGIKQEMLSLQTFRISNQALKEVDFAIQYFQEINYKTVELYNSSPIELTLSKEVHFHILGDKITVTPKSTGFTLSTEKLGESIVYPFNTEIDTPYFSGMLDKKKHFSNPIQVRLNGNHRSIYERIITKKLSVTQIDPDANLVKISFQDTIPTRANAYVDTLVKIYMTQSIQKKETTNNKVLSFLDLQLESIKKKLEKSENELEQYKAVNRVKPTVQVKDSFEKLSAIDLDLSELALKEKLAKNLITFVKNNRNLDAIGPTLLEFNDQTTIRFIDTLEELQLQEDELTVDFTDQYPKLINVRKRMQRIKRKILLNIKNLKSTLVTKRINLETQKTKYEKILKELPQKEKKLVSFQRDYEVNSKMYTYLLEKKSENELIKVASVSDYEVIDQAYTSTKPIKPKRLIVLIIAILLGFFLGLFLALLRALLVDKVATHTEIKLISKLPIYGIIPLYKNAVFSTTQLKEAYHKLATNLQFSKQKDTGSIILLSSKTKGEGKTTTVVHLAGILQNLHHKTIVIDLNLRTPSLHGHFGIEQQYSGMSTYLSQRDNMGNIIFSTNYNNLDIIPAGPVPPNPSELLLSNRLQELLETLQHKYDYIIIDTAAYDIALETLYLMKFTTMNLVVIKEKVSKKSSILELEKIIQEKNLNNMGLVLKSVIKEKKQKENDLLMQHSTSSIQEVPKQIAIKSN</sequence>
<comment type="similarity">
    <text evidence="3">Belongs to the etk/wzc family.</text>
</comment>
<dbReference type="InterPro" id="IPR027417">
    <property type="entry name" value="P-loop_NTPase"/>
</dbReference>
<dbReference type="Pfam" id="PF13614">
    <property type="entry name" value="AAA_31"/>
    <property type="match status" value="1"/>
</dbReference>
<keyword evidence="5" id="KW-1003">Cell membrane</keyword>
<name>A0A6S6TCS2_9BACT</name>
<evidence type="ECO:0000259" key="19">
    <source>
        <dbReference type="Pfam" id="PF13614"/>
    </source>
</evidence>
<comment type="similarity">
    <text evidence="2">Belongs to the CpsD/CapB family.</text>
</comment>
<proteinExistence type="inferred from homology"/>
<feature type="transmembrane region" description="Helical" evidence="17">
    <location>
        <begin position="483"/>
        <end position="507"/>
    </location>
</feature>
<evidence type="ECO:0000256" key="13">
    <source>
        <dbReference type="ARBA" id="ARBA00023136"/>
    </source>
</evidence>
<evidence type="ECO:0000256" key="1">
    <source>
        <dbReference type="ARBA" id="ARBA00004429"/>
    </source>
</evidence>
<dbReference type="CDD" id="cd05387">
    <property type="entry name" value="BY-kinase"/>
    <property type="match status" value="1"/>
</dbReference>
<evidence type="ECO:0000256" key="11">
    <source>
        <dbReference type="ARBA" id="ARBA00022840"/>
    </source>
</evidence>
<evidence type="ECO:0000256" key="4">
    <source>
        <dbReference type="ARBA" id="ARBA00011903"/>
    </source>
</evidence>
<evidence type="ECO:0000256" key="3">
    <source>
        <dbReference type="ARBA" id="ARBA00008883"/>
    </source>
</evidence>
<organism evidence="21">
    <name type="scientific">uncultured Sulfurovum sp</name>
    <dbReference type="NCBI Taxonomy" id="269237"/>
    <lineage>
        <taxon>Bacteria</taxon>
        <taxon>Pseudomonadati</taxon>
        <taxon>Campylobacterota</taxon>
        <taxon>Epsilonproteobacteria</taxon>
        <taxon>Campylobacterales</taxon>
        <taxon>Sulfurovaceae</taxon>
        <taxon>Sulfurovum</taxon>
        <taxon>environmental samples</taxon>
    </lineage>
</organism>
<dbReference type="PANTHER" id="PTHR32309">
    <property type="entry name" value="TYROSINE-PROTEIN KINASE"/>
    <property type="match status" value="1"/>
</dbReference>
<keyword evidence="11" id="KW-0067">ATP-binding</keyword>
<feature type="domain" description="Tyrosine-protein kinase G-rich" evidence="20">
    <location>
        <begin position="427"/>
        <end position="505"/>
    </location>
</feature>
<dbReference type="InterPro" id="IPR050445">
    <property type="entry name" value="Bact_polysacc_biosynth/exp"/>
</dbReference>
<evidence type="ECO:0000256" key="10">
    <source>
        <dbReference type="ARBA" id="ARBA00022777"/>
    </source>
</evidence>
<evidence type="ECO:0000256" key="7">
    <source>
        <dbReference type="ARBA" id="ARBA00022679"/>
    </source>
</evidence>
<keyword evidence="12 17" id="KW-1133">Transmembrane helix</keyword>
<dbReference type="InterPro" id="IPR005702">
    <property type="entry name" value="Wzc-like_C"/>
</dbReference>
<feature type="coiled-coil region" evidence="16">
    <location>
        <begin position="261"/>
        <end position="288"/>
    </location>
</feature>
<keyword evidence="9" id="KW-0547">Nucleotide-binding</keyword>
<evidence type="ECO:0000256" key="12">
    <source>
        <dbReference type="ARBA" id="ARBA00022989"/>
    </source>
</evidence>
<keyword evidence="6" id="KW-0997">Cell inner membrane</keyword>
<dbReference type="InterPro" id="IPR025669">
    <property type="entry name" value="AAA_dom"/>
</dbReference>
<evidence type="ECO:0000256" key="9">
    <source>
        <dbReference type="ARBA" id="ARBA00022741"/>
    </source>
</evidence>
<keyword evidence="14" id="KW-0829">Tyrosine-protein kinase</keyword>
<evidence type="ECO:0000259" key="20">
    <source>
        <dbReference type="Pfam" id="PF13807"/>
    </source>
</evidence>
<feature type="domain" description="AAA" evidence="19">
    <location>
        <begin position="564"/>
        <end position="707"/>
    </location>
</feature>
<evidence type="ECO:0000256" key="16">
    <source>
        <dbReference type="SAM" id="Coils"/>
    </source>
</evidence>
<keyword evidence="16" id="KW-0175">Coiled coil</keyword>
<evidence type="ECO:0000256" key="8">
    <source>
        <dbReference type="ARBA" id="ARBA00022692"/>
    </source>
</evidence>
<dbReference type="NCBIfam" id="TIGR01007">
    <property type="entry name" value="eps_fam"/>
    <property type="match status" value="1"/>
</dbReference>
<accession>A0A6S6TCS2</accession>
<dbReference type="Pfam" id="PF13807">
    <property type="entry name" value="GNVR"/>
    <property type="match status" value="1"/>
</dbReference>
<evidence type="ECO:0000256" key="17">
    <source>
        <dbReference type="SAM" id="Phobius"/>
    </source>
</evidence>
<gene>
    <name evidence="21" type="ORF">HELGO_WM8539</name>
</gene>
<evidence type="ECO:0000256" key="2">
    <source>
        <dbReference type="ARBA" id="ARBA00007316"/>
    </source>
</evidence>
<keyword evidence="10 21" id="KW-0418">Kinase</keyword>
<evidence type="ECO:0000313" key="21">
    <source>
        <dbReference type="EMBL" id="CAA6818642.1"/>
    </source>
</evidence>
<feature type="domain" description="Polysaccharide chain length determinant N-terminal" evidence="18">
    <location>
        <begin position="15"/>
        <end position="112"/>
    </location>
</feature>
<comment type="subcellular location">
    <subcellularLocation>
        <location evidence="1">Cell inner membrane</location>
        <topology evidence="1">Multi-pass membrane protein</topology>
    </subcellularLocation>
</comment>
<dbReference type="GO" id="GO:0005886">
    <property type="term" value="C:plasma membrane"/>
    <property type="evidence" value="ECO:0007669"/>
    <property type="project" value="UniProtKB-SubCell"/>
</dbReference>
<dbReference type="AlphaFoldDB" id="A0A6S6TCS2"/>
<feature type="transmembrane region" description="Helical" evidence="17">
    <location>
        <begin position="27"/>
        <end position="46"/>
    </location>
</feature>
<dbReference type="GO" id="GO:0004715">
    <property type="term" value="F:non-membrane spanning protein tyrosine kinase activity"/>
    <property type="evidence" value="ECO:0007669"/>
    <property type="project" value="UniProtKB-EC"/>
</dbReference>
<evidence type="ECO:0000256" key="15">
    <source>
        <dbReference type="ARBA" id="ARBA00051245"/>
    </source>
</evidence>
<evidence type="ECO:0000256" key="14">
    <source>
        <dbReference type="ARBA" id="ARBA00023137"/>
    </source>
</evidence>
<dbReference type="EMBL" id="CACVAX010000052">
    <property type="protein sequence ID" value="CAA6818642.1"/>
    <property type="molecule type" value="Genomic_DNA"/>
</dbReference>
<evidence type="ECO:0000256" key="6">
    <source>
        <dbReference type="ARBA" id="ARBA00022519"/>
    </source>
</evidence>
<dbReference type="Pfam" id="PF02706">
    <property type="entry name" value="Wzz"/>
    <property type="match status" value="1"/>
</dbReference>
<evidence type="ECO:0000259" key="18">
    <source>
        <dbReference type="Pfam" id="PF02706"/>
    </source>
</evidence>
<dbReference type="SUPFAM" id="SSF52540">
    <property type="entry name" value="P-loop containing nucleoside triphosphate hydrolases"/>
    <property type="match status" value="1"/>
</dbReference>